<keyword evidence="2" id="KW-1185">Reference proteome</keyword>
<comment type="caution">
    <text evidence="1">The sequence shown here is derived from an EMBL/GenBank/DDBJ whole genome shotgun (WGS) entry which is preliminary data.</text>
</comment>
<dbReference type="EMBL" id="AFGF01000015">
    <property type="protein sequence ID" value="EGO65707.1"/>
    <property type="molecule type" value="Genomic_DNA"/>
</dbReference>
<dbReference type="Proteomes" id="UP000003240">
    <property type="component" value="Unassembled WGS sequence"/>
</dbReference>
<evidence type="ECO:0000313" key="2">
    <source>
        <dbReference type="Proteomes" id="UP000003240"/>
    </source>
</evidence>
<sequence length="39" mass="4522">MQQVLRINKKGSRIARRQSGTCLFRFFASLISMVNYDSV</sequence>
<proteinExistence type="predicted"/>
<name>F7NE52_9FIRM</name>
<dbReference type="AlphaFoldDB" id="F7NE52"/>
<reference evidence="1 2" key="1">
    <citation type="journal article" date="2011" name="EMBO J.">
        <title>Structural diversity of bacterial flagellar motors.</title>
        <authorList>
            <person name="Chen S."/>
            <person name="Beeby M."/>
            <person name="Murphy G.E."/>
            <person name="Leadbetter J.R."/>
            <person name="Hendrixson D.R."/>
            <person name="Briegel A."/>
            <person name="Li Z."/>
            <person name="Shi J."/>
            <person name="Tocheva E.I."/>
            <person name="Muller A."/>
            <person name="Dobro M.J."/>
            <person name="Jensen G.J."/>
        </authorList>
    </citation>
    <scope>NUCLEOTIDE SEQUENCE [LARGE SCALE GENOMIC DNA]</scope>
    <source>
        <strain evidence="1 2">DSM 6540</strain>
    </source>
</reference>
<protein>
    <submittedName>
        <fullName evidence="1">Uncharacterized protein</fullName>
    </submittedName>
</protein>
<organism evidence="1 2">
    <name type="scientific">Acetonema longum DSM 6540</name>
    <dbReference type="NCBI Taxonomy" id="1009370"/>
    <lineage>
        <taxon>Bacteria</taxon>
        <taxon>Bacillati</taxon>
        <taxon>Bacillota</taxon>
        <taxon>Negativicutes</taxon>
        <taxon>Acetonemataceae</taxon>
        <taxon>Acetonema</taxon>
    </lineage>
</organism>
<accession>F7NE52</accession>
<gene>
    <name evidence="1" type="ORF">ALO_01574</name>
</gene>
<evidence type="ECO:0000313" key="1">
    <source>
        <dbReference type="EMBL" id="EGO65707.1"/>
    </source>
</evidence>